<dbReference type="Proteomes" id="UP001595823">
    <property type="component" value="Unassembled WGS sequence"/>
</dbReference>
<evidence type="ECO:0000256" key="1">
    <source>
        <dbReference type="ARBA" id="ARBA00023125"/>
    </source>
</evidence>
<dbReference type="Pfam" id="PF01381">
    <property type="entry name" value="HTH_3"/>
    <property type="match status" value="1"/>
</dbReference>
<sequence length="114" mass="12822">MRNQQNNAPVHPGKVLMDDFLAPLRLSQTRVARTVGVPPRRINEIVLGKRGITPDTALRLGRFFGNGPAFWMNLQARHDLKVERDKLGPELRRIAPLGAFLLDPIPRPARSREG</sequence>
<protein>
    <submittedName>
        <fullName evidence="3">HigA family addiction module antitoxin</fullName>
    </submittedName>
</protein>
<evidence type="ECO:0000313" key="4">
    <source>
        <dbReference type="Proteomes" id="UP001595823"/>
    </source>
</evidence>
<name>A0ABV8TWY3_9ACTN</name>
<evidence type="ECO:0000313" key="3">
    <source>
        <dbReference type="EMBL" id="MFC4334997.1"/>
    </source>
</evidence>
<dbReference type="EMBL" id="JBHSDK010000010">
    <property type="protein sequence ID" value="MFC4334997.1"/>
    <property type="molecule type" value="Genomic_DNA"/>
</dbReference>
<reference evidence="4" key="1">
    <citation type="journal article" date="2019" name="Int. J. Syst. Evol. Microbiol.">
        <title>The Global Catalogue of Microorganisms (GCM) 10K type strain sequencing project: providing services to taxonomists for standard genome sequencing and annotation.</title>
        <authorList>
            <consortium name="The Broad Institute Genomics Platform"/>
            <consortium name="The Broad Institute Genome Sequencing Center for Infectious Disease"/>
            <person name="Wu L."/>
            <person name="Ma J."/>
        </authorList>
    </citation>
    <scope>NUCLEOTIDE SEQUENCE [LARGE SCALE GENOMIC DNA]</scope>
    <source>
        <strain evidence="4">IBRC-M 10908</strain>
    </source>
</reference>
<dbReference type="RefSeq" id="WP_380619238.1">
    <property type="nucleotide sequence ID" value="NZ_JBHSDK010000010.1"/>
</dbReference>
<dbReference type="InterPro" id="IPR010982">
    <property type="entry name" value="Lambda_DNA-bd_dom_sf"/>
</dbReference>
<proteinExistence type="predicted"/>
<dbReference type="CDD" id="cd00093">
    <property type="entry name" value="HTH_XRE"/>
    <property type="match status" value="1"/>
</dbReference>
<feature type="domain" description="HTH cro/C1-type" evidence="2">
    <location>
        <begin position="24"/>
        <end position="68"/>
    </location>
</feature>
<keyword evidence="1" id="KW-0238">DNA-binding</keyword>
<accession>A0ABV8TWY3</accession>
<evidence type="ECO:0000259" key="2">
    <source>
        <dbReference type="Pfam" id="PF01381"/>
    </source>
</evidence>
<dbReference type="InterPro" id="IPR013430">
    <property type="entry name" value="Toxin_antidote_HigA"/>
</dbReference>
<dbReference type="NCBIfam" id="TIGR02607">
    <property type="entry name" value="antidote_HigA"/>
    <property type="match status" value="1"/>
</dbReference>
<dbReference type="Gene3D" id="1.10.260.40">
    <property type="entry name" value="lambda repressor-like DNA-binding domains"/>
    <property type="match status" value="1"/>
</dbReference>
<dbReference type="SUPFAM" id="SSF47413">
    <property type="entry name" value="lambda repressor-like DNA-binding domains"/>
    <property type="match status" value="1"/>
</dbReference>
<keyword evidence="4" id="KW-1185">Reference proteome</keyword>
<dbReference type="InterPro" id="IPR001387">
    <property type="entry name" value="Cro/C1-type_HTH"/>
</dbReference>
<organism evidence="3 4">
    <name type="scientific">Salininema proteolyticum</name>
    <dbReference type="NCBI Taxonomy" id="1607685"/>
    <lineage>
        <taxon>Bacteria</taxon>
        <taxon>Bacillati</taxon>
        <taxon>Actinomycetota</taxon>
        <taxon>Actinomycetes</taxon>
        <taxon>Glycomycetales</taxon>
        <taxon>Glycomycetaceae</taxon>
        <taxon>Salininema</taxon>
    </lineage>
</organism>
<comment type="caution">
    <text evidence="3">The sequence shown here is derived from an EMBL/GenBank/DDBJ whole genome shotgun (WGS) entry which is preliminary data.</text>
</comment>
<dbReference type="PANTHER" id="PTHR36924">
    <property type="entry name" value="ANTITOXIN HIGA-1"/>
    <property type="match status" value="1"/>
</dbReference>
<dbReference type="PANTHER" id="PTHR36924:SF1">
    <property type="entry name" value="ANTITOXIN HIGA-1"/>
    <property type="match status" value="1"/>
</dbReference>
<gene>
    <name evidence="3" type="ORF">ACFPET_07285</name>
</gene>